<dbReference type="Gene3D" id="3.40.630.30">
    <property type="match status" value="1"/>
</dbReference>
<dbReference type="PANTHER" id="PTHR43792:SF1">
    <property type="entry name" value="N-ACETYLTRANSFERASE DOMAIN-CONTAINING PROTEIN"/>
    <property type="match status" value="1"/>
</dbReference>
<dbReference type="AlphaFoldDB" id="A0A1Z4LNM5"/>
<keyword evidence="3" id="KW-1185">Reference proteome</keyword>
<evidence type="ECO:0000313" key="3">
    <source>
        <dbReference type="Proteomes" id="UP000218418"/>
    </source>
</evidence>
<evidence type="ECO:0000259" key="1">
    <source>
        <dbReference type="PROSITE" id="PS51186"/>
    </source>
</evidence>
<dbReference type="GO" id="GO:0016747">
    <property type="term" value="F:acyltransferase activity, transferring groups other than amino-acyl groups"/>
    <property type="evidence" value="ECO:0007669"/>
    <property type="project" value="InterPro"/>
</dbReference>
<gene>
    <name evidence="2" type="ORF">NIES267_23030</name>
</gene>
<dbReference type="InterPro" id="IPR000182">
    <property type="entry name" value="GNAT_dom"/>
</dbReference>
<dbReference type="PROSITE" id="PS51186">
    <property type="entry name" value="GNAT"/>
    <property type="match status" value="1"/>
</dbReference>
<protein>
    <submittedName>
        <fullName evidence="2">GCN5-related N-acetyltransferase</fullName>
    </submittedName>
</protein>
<dbReference type="InterPro" id="IPR016181">
    <property type="entry name" value="Acyl_CoA_acyltransferase"/>
</dbReference>
<dbReference type="SUPFAM" id="SSF55729">
    <property type="entry name" value="Acyl-CoA N-acyltransferases (Nat)"/>
    <property type="match status" value="1"/>
</dbReference>
<accession>A0A1Z4LNM5</accession>
<keyword evidence="2" id="KW-0808">Transferase</keyword>
<dbReference type="EMBL" id="AP018227">
    <property type="protein sequence ID" value="BAY82819.1"/>
    <property type="molecule type" value="Genomic_DNA"/>
</dbReference>
<sequence length="176" mass="19851">MLPVLESQRLIILPWIPEVDVPQAFATSSNSNVSSCFNCEHFNIHKKNIHSSKKSNDGTGLWAIIVKQTQEFIGGILLKRLHDINENPTFNYEIGWHIHQESSGKGYATEAVLKIMNYGFHTLNLPVLIAIIDPKNTASLKVAQKLGMTSLGITDNYYNRGQELFYIKSECEKIFA</sequence>
<feature type="domain" description="N-acetyltransferase" evidence="1">
    <location>
        <begin position="10"/>
        <end position="171"/>
    </location>
</feature>
<dbReference type="OrthoDB" id="509947at2"/>
<dbReference type="InterPro" id="IPR051531">
    <property type="entry name" value="N-acetyltransferase"/>
</dbReference>
<organism evidence="2 3">
    <name type="scientific">Calothrix parasitica NIES-267</name>
    <dbReference type="NCBI Taxonomy" id="1973488"/>
    <lineage>
        <taxon>Bacteria</taxon>
        <taxon>Bacillati</taxon>
        <taxon>Cyanobacteriota</taxon>
        <taxon>Cyanophyceae</taxon>
        <taxon>Nostocales</taxon>
        <taxon>Calotrichaceae</taxon>
        <taxon>Calothrix</taxon>
    </lineage>
</organism>
<proteinExistence type="predicted"/>
<dbReference type="Pfam" id="PF13302">
    <property type="entry name" value="Acetyltransf_3"/>
    <property type="match status" value="1"/>
</dbReference>
<dbReference type="PANTHER" id="PTHR43792">
    <property type="entry name" value="GNAT FAMILY, PUTATIVE (AFU_ORTHOLOGUE AFUA_3G00765)-RELATED-RELATED"/>
    <property type="match status" value="1"/>
</dbReference>
<evidence type="ECO:0000313" key="2">
    <source>
        <dbReference type="EMBL" id="BAY82819.1"/>
    </source>
</evidence>
<dbReference type="Proteomes" id="UP000218418">
    <property type="component" value="Chromosome"/>
</dbReference>
<name>A0A1Z4LNM5_9CYAN</name>
<reference evidence="2 3" key="1">
    <citation type="submission" date="2017-06" db="EMBL/GenBank/DDBJ databases">
        <title>Genome sequencing of cyanobaciteial culture collection at National Institute for Environmental Studies (NIES).</title>
        <authorList>
            <person name="Hirose Y."/>
            <person name="Shimura Y."/>
            <person name="Fujisawa T."/>
            <person name="Nakamura Y."/>
            <person name="Kawachi M."/>
        </authorList>
    </citation>
    <scope>NUCLEOTIDE SEQUENCE [LARGE SCALE GENOMIC DNA]</scope>
    <source>
        <strain evidence="2 3">NIES-267</strain>
    </source>
</reference>